<dbReference type="Gene3D" id="1.25.40.10">
    <property type="entry name" value="Tetratricopeptide repeat domain"/>
    <property type="match status" value="1"/>
</dbReference>
<evidence type="ECO:0000313" key="2">
    <source>
        <dbReference type="Proteomes" id="UP000306196"/>
    </source>
</evidence>
<keyword evidence="2" id="KW-1185">Reference proteome</keyword>
<dbReference type="InterPro" id="IPR011990">
    <property type="entry name" value="TPR-like_helical_dom_sf"/>
</dbReference>
<reference evidence="1 2" key="1">
    <citation type="submission" date="2019-05" db="EMBL/GenBank/DDBJ databases">
        <title>Verrucobacter flavum gen. nov., sp. nov. a new member of the family Verrucomicrobiaceae.</title>
        <authorList>
            <person name="Szuroczki S."/>
            <person name="Abbaszade G."/>
            <person name="Szabo A."/>
            <person name="Felfoldi T."/>
            <person name="Schumann P."/>
            <person name="Boka K."/>
            <person name="Keki Z."/>
            <person name="Toumi M."/>
            <person name="Toth E."/>
        </authorList>
    </citation>
    <scope>NUCLEOTIDE SEQUENCE [LARGE SCALE GENOMIC DNA]</scope>
    <source>
        <strain evidence="1 2">MG-N-17</strain>
    </source>
</reference>
<protein>
    <recommendedName>
        <fullName evidence="3">Tetratricopeptide repeat protein</fullName>
    </recommendedName>
</protein>
<accession>A0A5R8KDT5</accession>
<gene>
    <name evidence="1" type="ORF">FEM03_12035</name>
</gene>
<dbReference type="OrthoDB" id="181871at2"/>
<sequence>MAQVHPGLQSHEAFIREIANKKWECSYTSYPELRFHENKIEILAGDERVTSELTKVSHPEPGIIRVDYESGDMTLFTFSDDLQTFVVAYMEEISEFTVPGAAAPQKLPSTTADKPVEIEFKDHPYWKKSRLHADKMEVLDESGVPFATNQSIGYLPHVQGIILPEKTVGAVIMSRKSPGGWYLRGHNVGTGVRTEKSGYFRPFLASKLENFPLRSAHFNHPLLLAGFDQLASAQERYSIQLAIDNYGETSAQVASCYHEMGKLRGYARSYMGAPGLLKQGFDHLQKNYADDKTRILEYGTDLAEAQCDAGEFSAAKATLSGIYTLLSPAGGEVRSRFFFFKALGTAEFGLRAYPQAAQHFQSNLKLTTDAGLKFDAIQCLLDIIPCHLAQNQLGPASATLKQCMAVQDQMTTESKNRNFDTWKLAFACVAMGETESAIKYAPTRPRRNSVTYEEYGRLVSLFHGGDRPGAQKLAKEFMGRFQNIAEINIRDDIDPITVKLTQAIADPSPANVTALEQLWATQVESLRNRPLKNYLFARVMVVTLNKLKSGR</sequence>
<dbReference type="Proteomes" id="UP000306196">
    <property type="component" value="Unassembled WGS sequence"/>
</dbReference>
<dbReference type="EMBL" id="VAUV01000008">
    <property type="protein sequence ID" value="TLD70451.1"/>
    <property type="molecule type" value="Genomic_DNA"/>
</dbReference>
<comment type="caution">
    <text evidence="1">The sequence shown here is derived from an EMBL/GenBank/DDBJ whole genome shotgun (WGS) entry which is preliminary data.</text>
</comment>
<evidence type="ECO:0000313" key="1">
    <source>
        <dbReference type="EMBL" id="TLD70451.1"/>
    </source>
</evidence>
<proteinExistence type="predicted"/>
<dbReference type="SUPFAM" id="SSF48452">
    <property type="entry name" value="TPR-like"/>
    <property type="match status" value="1"/>
</dbReference>
<evidence type="ECO:0008006" key="3">
    <source>
        <dbReference type="Google" id="ProtNLM"/>
    </source>
</evidence>
<dbReference type="AlphaFoldDB" id="A0A5R8KDT5"/>
<dbReference type="RefSeq" id="WP_138086507.1">
    <property type="nucleotide sequence ID" value="NZ_VAUV01000008.1"/>
</dbReference>
<name>A0A5R8KDT5_9BACT</name>
<organism evidence="1 2">
    <name type="scientific">Phragmitibacter flavus</name>
    <dbReference type="NCBI Taxonomy" id="2576071"/>
    <lineage>
        <taxon>Bacteria</taxon>
        <taxon>Pseudomonadati</taxon>
        <taxon>Verrucomicrobiota</taxon>
        <taxon>Verrucomicrobiia</taxon>
        <taxon>Verrucomicrobiales</taxon>
        <taxon>Verrucomicrobiaceae</taxon>
        <taxon>Phragmitibacter</taxon>
    </lineage>
</organism>